<name>A0A1Y5I9I9_OSTTA</name>
<sequence length="194" mass="21075">MASERARSPAGDAEDAHFCHISRDLSVGSVGGDVACLQRLLEREAFSKERPSGTFTRSTARGVERWINARGWTMERGSKRGRVDARVRELYGEFTGYPTTSSGRLMDDEKNGRNTSGLACVDVCVEKEDGSDGTTFCATKCARDATDKKYACRAACQDAVAGACDRAHPKDGDAFAACLRNMPETCDRACGRWA</sequence>
<dbReference type="EMBL" id="KZ155784">
    <property type="protein sequence ID" value="OUS46238.1"/>
    <property type="molecule type" value="Genomic_DNA"/>
</dbReference>
<accession>A0A1Y5I9I9</accession>
<dbReference type="InterPro" id="IPR036366">
    <property type="entry name" value="PGBDSf"/>
</dbReference>
<dbReference type="Proteomes" id="UP000195557">
    <property type="component" value="Unassembled WGS sequence"/>
</dbReference>
<evidence type="ECO:0000313" key="1">
    <source>
        <dbReference type="EMBL" id="OUS46238.1"/>
    </source>
</evidence>
<proteinExistence type="predicted"/>
<organism evidence="1">
    <name type="scientific">Ostreococcus tauri</name>
    <name type="common">Marine green alga</name>
    <dbReference type="NCBI Taxonomy" id="70448"/>
    <lineage>
        <taxon>Eukaryota</taxon>
        <taxon>Viridiplantae</taxon>
        <taxon>Chlorophyta</taxon>
        <taxon>Mamiellophyceae</taxon>
        <taxon>Mamiellales</taxon>
        <taxon>Bathycoccaceae</taxon>
        <taxon>Ostreococcus</taxon>
    </lineage>
</organism>
<protein>
    <submittedName>
        <fullName evidence="1">Uncharacterized protein</fullName>
    </submittedName>
</protein>
<gene>
    <name evidence="1" type="ORF">BE221DRAFT_192228</name>
</gene>
<dbReference type="AlphaFoldDB" id="A0A1Y5I9I9"/>
<reference evidence="1" key="1">
    <citation type="submission" date="2017-04" db="EMBL/GenBank/DDBJ databases">
        <title>Population genomics of picophytoplankton unveils novel chromosome hypervariability.</title>
        <authorList>
            <consortium name="DOE Joint Genome Institute"/>
            <person name="Blanc-Mathieu R."/>
            <person name="Krasovec M."/>
            <person name="Hebrard M."/>
            <person name="Yau S."/>
            <person name="Desgranges E."/>
            <person name="Martin J."/>
            <person name="Schackwitz W."/>
            <person name="Kuo A."/>
            <person name="Salin G."/>
            <person name="Donnadieu C."/>
            <person name="Desdevises Y."/>
            <person name="Sanchez-Ferandin S."/>
            <person name="Moreau H."/>
            <person name="Rivals E."/>
            <person name="Grigoriev I.V."/>
            <person name="Grimsley N."/>
            <person name="Eyre-Walker A."/>
            <person name="Piganeau G."/>
        </authorList>
    </citation>
    <scope>NUCLEOTIDE SEQUENCE [LARGE SCALE GENOMIC DNA]</scope>
    <source>
        <strain evidence="1">RCC 1115</strain>
    </source>
</reference>
<dbReference type="Gene3D" id="1.10.101.10">
    <property type="entry name" value="PGBD-like superfamily/PGBD"/>
    <property type="match status" value="1"/>
</dbReference>